<dbReference type="Proteomes" id="UP000606786">
    <property type="component" value="Unassembled WGS sequence"/>
</dbReference>
<keyword evidence="2" id="KW-1185">Reference proteome</keyword>
<proteinExistence type="predicted"/>
<dbReference type="AlphaFoldDB" id="A0A811V4Z9"/>
<comment type="caution">
    <text evidence="1">The sequence shown here is derived from an EMBL/GenBank/DDBJ whole genome shotgun (WGS) entry which is preliminary data.</text>
</comment>
<organism evidence="1 2">
    <name type="scientific">Ceratitis capitata</name>
    <name type="common">Mediterranean fruit fly</name>
    <name type="synonym">Tephritis capitata</name>
    <dbReference type="NCBI Taxonomy" id="7213"/>
    <lineage>
        <taxon>Eukaryota</taxon>
        <taxon>Metazoa</taxon>
        <taxon>Ecdysozoa</taxon>
        <taxon>Arthropoda</taxon>
        <taxon>Hexapoda</taxon>
        <taxon>Insecta</taxon>
        <taxon>Pterygota</taxon>
        <taxon>Neoptera</taxon>
        <taxon>Endopterygota</taxon>
        <taxon>Diptera</taxon>
        <taxon>Brachycera</taxon>
        <taxon>Muscomorpha</taxon>
        <taxon>Tephritoidea</taxon>
        <taxon>Tephritidae</taxon>
        <taxon>Ceratitis</taxon>
        <taxon>Ceratitis</taxon>
    </lineage>
</organism>
<accession>A0A811V4Z9</accession>
<gene>
    <name evidence="1" type="ORF">CCAP1982_LOCUS14833</name>
</gene>
<reference evidence="1" key="1">
    <citation type="submission" date="2020-11" db="EMBL/GenBank/DDBJ databases">
        <authorList>
            <person name="Whitehead M."/>
        </authorList>
    </citation>
    <scope>NUCLEOTIDE SEQUENCE</scope>
    <source>
        <strain evidence="1">EGII</strain>
    </source>
</reference>
<evidence type="ECO:0000313" key="1">
    <source>
        <dbReference type="EMBL" id="CAD7006519.1"/>
    </source>
</evidence>
<evidence type="ECO:0000313" key="2">
    <source>
        <dbReference type="Proteomes" id="UP000606786"/>
    </source>
</evidence>
<dbReference type="EMBL" id="CAJHJT010000034">
    <property type="protein sequence ID" value="CAD7006519.1"/>
    <property type="molecule type" value="Genomic_DNA"/>
</dbReference>
<sequence length="93" mass="10268">MRSWFKPLEQVQLACSPGRSISGDVGTSLGPGNHLLLHTNQLQVIHEAALTASRLKIVDISTPDCEGFPSIQKVTTELRRKFHSDLSDQTDLK</sequence>
<protein>
    <submittedName>
        <fullName evidence="1">(Mediterranean fruit fly) hypothetical protein</fullName>
    </submittedName>
</protein>
<name>A0A811V4Z9_CERCA</name>